<name>A0A9Q0M5G5_BLOTA</name>
<feature type="compositionally biased region" description="Low complexity" evidence="5">
    <location>
        <begin position="461"/>
        <end position="472"/>
    </location>
</feature>
<dbReference type="Gene3D" id="3.30.40.10">
    <property type="entry name" value="Zinc/RING finger domain, C3HC4 (zinc finger)"/>
    <property type="match status" value="2"/>
</dbReference>
<evidence type="ECO:0000256" key="3">
    <source>
        <dbReference type="ARBA" id="ARBA00022833"/>
    </source>
</evidence>
<dbReference type="InterPro" id="IPR011011">
    <property type="entry name" value="Znf_FYVE_PHD"/>
</dbReference>
<feature type="compositionally biased region" description="Basic residues" evidence="5">
    <location>
        <begin position="500"/>
        <end position="511"/>
    </location>
</feature>
<keyword evidence="2 4" id="KW-0863">Zinc-finger</keyword>
<keyword evidence="1" id="KW-0479">Metal-binding</keyword>
<dbReference type="EMBL" id="JAPWDV010000003">
    <property type="protein sequence ID" value="KAJ6217787.1"/>
    <property type="molecule type" value="Genomic_DNA"/>
</dbReference>
<dbReference type="PROSITE" id="PS50178">
    <property type="entry name" value="ZF_FYVE"/>
    <property type="match status" value="2"/>
</dbReference>
<feature type="compositionally biased region" description="Low complexity" evidence="5">
    <location>
        <begin position="403"/>
        <end position="419"/>
    </location>
</feature>
<dbReference type="GO" id="GO:0008270">
    <property type="term" value="F:zinc ion binding"/>
    <property type="evidence" value="ECO:0007669"/>
    <property type="project" value="UniProtKB-KW"/>
</dbReference>
<proteinExistence type="predicted"/>
<gene>
    <name evidence="7" type="ORF">RDWZM_008944</name>
</gene>
<evidence type="ECO:0000313" key="8">
    <source>
        <dbReference type="Proteomes" id="UP001142055"/>
    </source>
</evidence>
<evidence type="ECO:0000256" key="4">
    <source>
        <dbReference type="PROSITE-ProRule" id="PRU00091"/>
    </source>
</evidence>
<feature type="region of interest" description="Disordered" evidence="5">
    <location>
        <begin position="37"/>
        <end position="68"/>
    </location>
</feature>
<dbReference type="PANTHER" id="PTHR46624">
    <property type="entry name" value="AGAP002036-PA"/>
    <property type="match status" value="1"/>
</dbReference>
<dbReference type="InterPro" id="IPR017455">
    <property type="entry name" value="Znf_FYVE-rel"/>
</dbReference>
<keyword evidence="8" id="KW-1185">Reference proteome</keyword>
<accession>A0A9Q0M5G5</accession>
<dbReference type="Proteomes" id="UP001142055">
    <property type="component" value="Chromosome 3"/>
</dbReference>
<dbReference type="InterPro" id="IPR013083">
    <property type="entry name" value="Znf_RING/FYVE/PHD"/>
</dbReference>
<dbReference type="GO" id="GO:0005547">
    <property type="term" value="F:phosphatidylinositol-3,4,5-trisphosphate binding"/>
    <property type="evidence" value="ECO:0007669"/>
    <property type="project" value="TreeGrafter"/>
</dbReference>
<sequence>MSSKEHILDSSQIKATKNFKSGDSSLISNTFDSEHITSISSPQSRKSITAKAKVTIPSTGTKRSRKSKIGLTGNSIKRICEERFACKGENTIAKYHCVTCQTDQCELCEALLHDDHAELHERHCINDTSSSPTTSTRDQCIIGNEESINNQISSSSSFVDKPLLSIPIPPTSCDQIESSSSSSTPFVVINSSSQISIPSTSFNSIELGSETLISSVDIVAKKRHHRSSTNKLDYIVTNQTNQQTPLLKLSTTELDNSINLVDSDHCAATSSSSSDNPEIIHDLTILGGEKEEEESQELDHFSDEPTVTVASNKNSSGRSVKEKKKKKRNSNSNSSTESSSGAEIGIRSESPTSIVIKSPSGKNLNDLNPGSSSDDNSGSSEGYASSSSRACAKAKVDSVKSVRSNSSTITASNTTSTRSKTAAKQQRHMPLETIDDLLGTSDGIPVPGNTIVDGWSDLNLSESPPSCSSTDSLAGTNPKSSVASLPDVAQLSITGSSATNHRHFNSLHHNKMNGMNLTNGNERKTKNSKRLVNDGASSGGSAPGSDEEDMMVEHQNRSRSLRSHTSFSDYDSCNDSSKPDCFLLIDEQELLQVKTCEEFIAKLGCDQNSLVKVVSIFGNTGEGKSHTVNFTFYDCQEVFRTSPTQNSCTIGIWCAYDRKRKVITIDTEGLLGLSDNNNRRTRLLLKVLAISDVIIYRTRAERLHNDLFTFLGSASQAYLKHFSKELKQASERCNLQCTLSDLGPVVIIFHETVHTEVLQATKNQAPEDVVRQRFNAMELSTEAFSAFEYVGIQTLIPPTDFSTLSATVNRHLINSTVRSARTPAVIFNSLKVLSVKFSGEIPKKMLNPFPDEYFTCSEHCLSCDSRCTLSMNHAFDGIPHKTSSKCRYQHQFANQIFYCRACFERGEEIPVIPKSYSSIDSTWMGIAKYAWSGFVLECRLCGIIYRSRQYWYGNKDPAEQAVVRTEILHVWDGEPLPSNQAAVNAAQKVVDGVSYLSDTVTTISAKPTKMIGSWVADQIAPNYWVPNARIQHCGKCQKEFDQLDQKHHCRRCGGGFCEDCSSRCQPVPERGWGDQPVRVCDPCYEKGQRYPDSINGEIMARKVGEAVQATFGSVLSTIDYSLVGWIKDSARPEYWTPDKDCLSCICCKIEFTEKNPIHHCRACGQGVCDQCSTHRKAVPSRGWDFPVRVCEECSSKKTVVV</sequence>
<feature type="region of interest" description="Disordered" evidence="5">
    <location>
        <begin position="461"/>
        <end position="481"/>
    </location>
</feature>
<comment type="caution">
    <text evidence="7">The sequence shown here is derived from an EMBL/GenBank/DDBJ whole genome shotgun (WGS) entry which is preliminary data.</text>
</comment>
<evidence type="ECO:0000313" key="7">
    <source>
        <dbReference type="EMBL" id="KAJ6217787.1"/>
    </source>
</evidence>
<feature type="domain" description="FYVE-type" evidence="6">
    <location>
        <begin position="1138"/>
        <end position="1198"/>
    </location>
</feature>
<feature type="compositionally biased region" description="Low complexity" evidence="5">
    <location>
        <begin position="330"/>
        <end position="341"/>
    </location>
</feature>
<dbReference type="InterPro" id="IPR042427">
    <property type="entry name" value="ZFYV1"/>
</dbReference>
<dbReference type="AlphaFoldDB" id="A0A9Q0M5G5"/>
<feature type="compositionally biased region" description="Polar residues" evidence="5">
    <location>
        <begin position="37"/>
        <end position="47"/>
    </location>
</feature>
<feature type="compositionally biased region" description="Polar residues" evidence="5">
    <location>
        <begin position="563"/>
        <end position="575"/>
    </location>
</feature>
<dbReference type="SUPFAM" id="SSF57903">
    <property type="entry name" value="FYVE/PHD zinc finger"/>
    <property type="match status" value="2"/>
</dbReference>
<evidence type="ECO:0000256" key="1">
    <source>
        <dbReference type="ARBA" id="ARBA00022723"/>
    </source>
</evidence>
<dbReference type="PANTHER" id="PTHR46624:SF4">
    <property type="entry name" value="FYVE-TYPE DOMAIN-CONTAINING PROTEIN"/>
    <property type="match status" value="1"/>
</dbReference>
<evidence type="ECO:0000256" key="2">
    <source>
        <dbReference type="ARBA" id="ARBA00022771"/>
    </source>
</evidence>
<dbReference type="GO" id="GO:0140042">
    <property type="term" value="P:lipid droplet formation"/>
    <property type="evidence" value="ECO:0007669"/>
    <property type="project" value="TreeGrafter"/>
</dbReference>
<dbReference type="CDD" id="cd15734">
    <property type="entry name" value="FYVE_ZFYV1"/>
    <property type="match status" value="2"/>
</dbReference>
<evidence type="ECO:0000256" key="5">
    <source>
        <dbReference type="SAM" id="MobiDB-lite"/>
    </source>
</evidence>
<dbReference type="GO" id="GO:0032266">
    <property type="term" value="F:phosphatidylinositol-3-phosphate binding"/>
    <property type="evidence" value="ECO:0007669"/>
    <property type="project" value="TreeGrafter"/>
</dbReference>
<keyword evidence="3" id="KW-0862">Zinc</keyword>
<dbReference type="GO" id="GO:0005545">
    <property type="term" value="F:1-phosphatidylinositol binding"/>
    <property type="evidence" value="ECO:0007669"/>
    <property type="project" value="TreeGrafter"/>
</dbReference>
<dbReference type="GO" id="GO:0005811">
    <property type="term" value="C:lipid droplet"/>
    <property type="evidence" value="ECO:0007669"/>
    <property type="project" value="TreeGrafter"/>
</dbReference>
<reference evidence="7" key="1">
    <citation type="submission" date="2022-12" db="EMBL/GenBank/DDBJ databases">
        <title>Genome assemblies of Blomia tropicalis.</title>
        <authorList>
            <person name="Cui Y."/>
        </authorList>
    </citation>
    <scope>NUCLEOTIDE SEQUENCE</scope>
    <source>
        <tissue evidence="7">Adult mites</tissue>
    </source>
</reference>
<dbReference type="Pfam" id="PF01363">
    <property type="entry name" value="FYVE"/>
    <property type="match status" value="2"/>
</dbReference>
<feature type="region of interest" description="Disordered" evidence="5">
    <location>
        <begin position="500"/>
        <end position="575"/>
    </location>
</feature>
<feature type="domain" description="FYVE-type" evidence="6">
    <location>
        <begin position="1027"/>
        <end position="1088"/>
    </location>
</feature>
<dbReference type="SMART" id="SM00064">
    <property type="entry name" value="FYVE"/>
    <property type="match status" value="2"/>
</dbReference>
<dbReference type="InterPro" id="IPR000306">
    <property type="entry name" value="Znf_FYVE"/>
</dbReference>
<feature type="region of interest" description="Disordered" evidence="5">
    <location>
        <begin position="290"/>
        <end position="390"/>
    </location>
</feature>
<dbReference type="Gene3D" id="3.40.50.300">
    <property type="entry name" value="P-loop containing nucleotide triphosphate hydrolases"/>
    <property type="match status" value="1"/>
</dbReference>
<feature type="compositionally biased region" description="Low complexity" evidence="5">
    <location>
        <begin position="363"/>
        <end position="390"/>
    </location>
</feature>
<dbReference type="InterPro" id="IPR027417">
    <property type="entry name" value="P-loop_NTPase"/>
</dbReference>
<evidence type="ECO:0000259" key="6">
    <source>
        <dbReference type="PROSITE" id="PS50178"/>
    </source>
</evidence>
<protein>
    <recommendedName>
        <fullName evidence="6">FYVE-type domain-containing protein</fullName>
    </recommendedName>
</protein>
<dbReference type="SUPFAM" id="SSF52540">
    <property type="entry name" value="P-loop containing nucleoside triphosphate hydrolases"/>
    <property type="match status" value="1"/>
</dbReference>
<organism evidence="7 8">
    <name type="scientific">Blomia tropicalis</name>
    <name type="common">Mite</name>
    <dbReference type="NCBI Taxonomy" id="40697"/>
    <lineage>
        <taxon>Eukaryota</taxon>
        <taxon>Metazoa</taxon>
        <taxon>Ecdysozoa</taxon>
        <taxon>Arthropoda</taxon>
        <taxon>Chelicerata</taxon>
        <taxon>Arachnida</taxon>
        <taxon>Acari</taxon>
        <taxon>Acariformes</taxon>
        <taxon>Sarcoptiformes</taxon>
        <taxon>Astigmata</taxon>
        <taxon>Glycyphagoidea</taxon>
        <taxon>Echimyopodidae</taxon>
        <taxon>Blomia</taxon>
    </lineage>
</organism>
<dbReference type="GO" id="GO:0043325">
    <property type="term" value="F:phosphatidylinositol-3,4-bisphosphate binding"/>
    <property type="evidence" value="ECO:0007669"/>
    <property type="project" value="TreeGrafter"/>
</dbReference>
<feature type="region of interest" description="Disordered" evidence="5">
    <location>
        <begin position="402"/>
        <end position="427"/>
    </location>
</feature>